<dbReference type="InterPro" id="IPR013730">
    <property type="entry name" value="Fyv7/TAP26"/>
</dbReference>
<dbReference type="GeneID" id="112686756"/>
<gene>
    <name evidence="3" type="primary">LOC112686756</name>
</gene>
<dbReference type="Pfam" id="PF08524">
    <property type="entry name" value="rRNA_processing"/>
    <property type="match status" value="1"/>
</dbReference>
<proteinExistence type="predicted"/>
<dbReference type="Proteomes" id="UP000694846">
    <property type="component" value="Unplaced"/>
</dbReference>
<dbReference type="OrthoDB" id="5377144at2759"/>
<feature type="coiled-coil region" evidence="1">
    <location>
        <begin position="87"/>
        <end position="114"/>
    </location>
</feature>
<reference evidence="3" key="1">
    <citation type="submission" date="2025-08" db="UniProtKB">
        <authorList>
            <consortium name="RefSeq"/>
        </authorList>
    </citation>
    <scope>IDENTIFICATION</scope>
    <source>
        <tissue evidence="3">Whole body</tissue>
    </source>
</reference>
<protein>
    <submittedName>
        <fullName evidence="3">Thyroid transcription factor 1-associated protein 26</fullName>
    </submittedName>
</protein>
<accession>A0A8B8FWR9</accession>
<dbReference type="AlphaFoldDB" id="A0A8B8FWR9"/>
<evidence type="ECO:0000313" key="3">
    <source>
        <dbReference type="RefSeq" id="XP_025414958.1"/>
    </source>
</evidence>
<name>A0A8B8FWR9_9HEMI</name>
<dbReference type="RefSeq" id="XP_025414958.1">
    <property type="nucleotide sequence ID" value="XM_025559173.1"/>
</dbReference>
<keyword evidence="1" id="KW-0175">Coiled coil</keyword>
<sequence>MSSKIETSKKPFDKKKWRTKKYSKKHKFQEWDERRKKAIIRDYYKDLNKSGVERPLDTSINDDTIPIRQLKRLNPHKEAQERYKQILEEKKARRFEASKKKEEIRQALEEYKKKKIYRNKKLGKKTKKGQPVMKERLELLLEKIQASVSNNV</sequence>
<organism evidence="2 3">
    <name type="scientific">Sipha flava</name>
    <name type="common">yellow sugarcane aphid</name>
    <dbReference type="NCBI Taxonomy" id="143950"/>
    <lineage>
        <taxon>Eukaryota</taxon>
        <taxon>Metazoa</taxon>
        <taxon>Ecdysozoa</taxon>
        <taxon>Arthropoda</taxon>
        <taxon>Hexapoda</taxon>
        <taxon>Insecta</taxon>
        <taxon>Pterygota</taxon>
        <taxon>Neoptera</taxon>
        <taxon>Paraneoptera</taxon>
        <taxon>Hemiptera</taxon>
        <taxon>Sternorrhyncha</taxon>
        <taxon>Aphidomorpha</taxon>
        <taxon>Aphidoidea</taxon>
        <taxon>Aphididae</taxon>
        <taxon>Sipha</taxon>
    </lineage>
</organism>
<evidence type="ECO:0000313" key="2">
    <source>
        <dbReference type="Proteomes" id="UP000694846"/>
    </source>
</evidence>
<evidence type="ECO:0000256" key="1">
    <source>
        <dbReference type="SAM" id="Coils"/>
    </source>
</evidence>
<keyword evidence="2" id="KW-1185">Reference proteome</keyword>